<dbReference type="EMBL" id="FO082278">
    <property type="protein sequence ID" value="CCO14325.1"/>
    <property type="molecule type" value="Genomic_DNA"/>
</dbReference>
<keyword evidence="2" id="KW-0489">Methyltransferase</keyword>
<comment type="similarity">
    <text evidence="1">Belongs to the methyltransferase superfamily. RsmH family.</text>
</comment>
<dbReference type="STRING" id="41875.K8EPF1"/>
<proteinExistence type="inferred from homology"/>
<dbReference type="GO" id="GO:0070475">
    <property type="term" value="P:rRNA base methylation"/>
    <property type="evidence" value="ECO:0007669"/>
    <property type="project" value="TreeGrafter"/>
</dbReference>
<dbReference type="PANTHER" id="PTHR11265">
    <property type="entry name" value="S-ADENOSYL-METHYLTRANSFERASE MRAW"/>
    <property type="match status" value="1"/>
</dbReference>
<dbReference type="RefSeq" id="XP_007515446.1">
    <property type="nucleotide sequence ID" value="XM_007515384.1"/>
</dbReference>
<feature type="compositionally biased region" description="Polar residues" evidence="5">
    <location>
        <begin position="1"/>
        <end position="10"/>
    </location>
</feature>
<sequence>MTTKTTTMQRGWSRGSYFLTKTTTPRGSHRRHHHEHVGFRFPHHAQRTQSNASAFAAKKKTTTTNATTSSSKSNDDDTNNKSDERHEKKKRENIEAAHHGHVSVLLSEVLDAFKPVKIQTHIDGTLGAGGHATKVLEQHKEEVKTFVGFDVDETAIEIARPRVERSLGVDDASGGEKKSNDGGVALHFVRNNFDQMRAALRDIGVDGADSILLDLGVSSMHLDRAERGFSFQNDGPLDMRMCGGTTSASSSSSSSSSLTAFDVVNGWSEEDLGRIFRDYGGERHWKLLAKRVCERRMEKPIETTLELVKALGNPPGKREKIHPATRAFQAVRIVTNDELGVIERVIPQAIEVLNPGGRLAIITFHSLEDAIVKKQFRKFAGVPESREPTVGRSAMMFLPPEEFDDASSSNPSSSPKIVKMINRKPIGASEEEIKVNARSRSAKLRVVEKL</sequence>
<dbReference type="NCBIfam" id="TIGR00006">
    <property type="entry name" value="16S rRNA (cytosine(1402)-N(4))-methyltransferase RsmH"/>
    <property type="match status" value="1"/>
</dbReference>
<protein>
    <submittedName>
        <fullName evidence="6">S-adenosyl-methyltransferase MraW</fullName>
    </submittedName>
</protein>
<dbReference type="AlphaFoldDB" id="K8EPF1"/>
<gene>
    <name evidence="6" type="ORF">Bathy01g06160</name>
</gene>
<dbReference type="Gene3D" id="3.40.50.150">
    <property type="entry name" value="Vaccinia Virus protein VP39"/>
    <property type="match status" value="1"/>
</dbReference>
<evidence type="ECO:0000256" key="5">
    <source>
        <dbReference type="SAM" id="MobiDB-lite"/>
    </source>
</evidence>
<dbReference type="Pfam" id="PF01795">
    <property type="entry name" value="Methyltransf_5"/>
    <property type="match status" value="1"/>
</dbReference>
<dbReference type="Gene3D" id="1.10.150.170">
    <property type="entry name" value="Putative methyltransferase TM0872, insert domain"/>
    <property type="match status" value="1"/>
</dbReference>
<keyword evidence="4" id="KW-0949">S-adenosyl-L-methionine</keyword>
<dbReference type="Proteomes" id="UP000198341">
    <property type="component" value="Chromosome 1"/>
</dbReference>
<evidence type="ECO:0000256" key="4">
    <source>
        <dbReference type="ARBA" id="ARBA00022691"/>
    </source>
</evidence>
<keyword evidence="7" id="KW-1185">Reference proteome</keyword>
<dbReference type="InterPro" id="IPR023397">
    <property type="entry name" value="SAM-dep_MeTrfase_MraW_recog"/>
</dbReference>
<dbReference type="PANTHER" id="PTHR11265:SF0">
    <property type="entry name" value="12S RRNA N4-METHYLCYTIDINE METHYLTRANSFERASE"/>
    <property type="match status" value="1"/>
</dbReference>
<dbReference type="InterPro" id="IPR002903">
    <property type="entry name" value="RsmH"/>
</dbReference>
<dbReference type="GeneID" id="19018351"/>
<evidence type="ECO:0000313" key="7">
    <source>
        <dbReference type="Proteomes" id="UP000198341"/>
    </source>
</evidence>
<dbReference type="InterPro" id="IPR029063">
    <property type="entry name" value="SAM-dependent_MTases_sf"/>
</dbReference>
<reference evidence="6 7" key="1">
    <citation type="submission" date="2011-10" db="EMBL/GenBank/DDBJ databases">
        <authorList>
            <person name="Genoscope - CEA"/>
        </authorList>
    </citation>
    <scope>NUCLEOTIDE SEQUENCE [LARGE SCALE GENOMIC DNA]</scope>
    <source>
        <strain evidence="6 7">RCC 1105</strain>
    </source>
</reference>
<dbReference type="GO" id="GO:0071424">
    <property type="term" value="F:rRNA (cytosine-N4-)-methyltransferase activity"/>
    <property type="evidence" value="ECO:0007669"/>
    <property type="project" value="TreeGrafter"/>
</dbReference>
<organism evidence="6 7">
    <name type="scientific">Bathycoccus prasinos</name>
    <dbReference type="NCBI Taxonomy" id="41875"/>
    <lineage>
        <taxon>Eukaryota</taxon>
        <taxon>Viridiplantae</taxon>
        <taxon>Chlorophyta</taxon>
        <taxon>Mamiellophyceae</taxon>
        <taxon>Mamiellales</taxon>
        <taxon>Bathycoccaceae</taxon>
        <taxon>Bathycoccus</taxon>
    </lineage>
</organism>
<evidence type="ECO:0000256" key="1">
    <source>
        <dbReference type="ARBA" id="ARBA00010396"/>
    </source>
</evidence>
<keyword evidence="3" id="KW-0808">Transferase</keyword>
<feature type="region of interest" description="Disordered" evidence="5">
    <location>
        <begin position="1"/>
        <end position="96"/>
    </location>
</feature>
<accession>K8EPF1</accession>
<feature type="compositionally biased region" description="Basic and acidic residues" evidence="5">
    <location>
        <begin position="73"/>
        <end position="96"/>
    </location>
</feature>
<feature type="compositionally biased region" description="Low complexity" evidence="5">
    <location>
        <begin position="50"/>
        <end position="72"/>
    </location>
</feature>
<evidence type="ECO:0000256" key="2">
    <source>
        <dbReference type="ARBA" id="ARBA00022603"/>
    </source>
</evidence>
<dbReference type="eggNOG" id="KOG2782">
    <property type="taxonomic scope" value="Eukaryota"/>
</dbReference>
<dbReference type="HAMAP" id="MF_01007">
    <property type="entry name" value="16SrRNA_methyltr_H"/>
    <property type="match status" value="1"/>
</dbReference>
<evidence type="ECO:0000256" key="3">
    <source>
        <dbReference type="ARBA" id="ARBA00022679"/>
    </source>
</evidence>
<evidence type="ECO:0000313" key="6">
    <source>
        <dbReference type="EMBL" id="CCO14325.1"/>
    </source>
</evidence>
<feature type="compositionally biased region" description="Basic residues" evidence="5">
    <location>
        <begin position="27"/>
        <end position="46"/>
    </location>
</feature>
<dbReference type="SUPFAM" id="SSF53335">
    <property type="entry name" value="S-adenosyl-L-methionine-dependent methyltransferases"/>
    <property type="match status" value="1"/>
</dbReference>
<dbReference type="SUPFAM" id="SSF81799">
    <property type="entry name" value="Putative methyltransferase TM0872, insert domain"/>
    <property type="match status" value="1"/>
</dbReference>
<dbReference type="KEGG" id="bpg:Bathy01g06160"/>
<name>K8EPF1_9CHLO</name>
<dbReference type="OrthoDB" id="439808at2759"/>